<accession>A0A5P2UDE4</accession>
<keyword evidence="3" id="KW-1185">Reference proteome</keyword>
<dbReference type="Gene3D" id="1.10.260.40">
    <property type="entry name" value="lambda repressor-like DNA-binding domains"/>
    <property type="match status" value="1"/>
</dbReference>
<organism evidence="2 3">
    <name type="scientific">Streptomyces subrutilus</name>
    <dbReference type="NCBI Taxonomy" id="36818"/>
    <lineage>
        <taxon>Bacteria</taxon>
        <taxon>Bacillati</taxon>
        <taxon>Actinomycetota</taxon>
        <taxon>Actinomycetes</taxon>
        <taxon>Kitasatosporales</taxon>
        <taxon>Streptomycetaceae</taxon>
        <taxon>Streptomyces</taxon>
    </lineage>
</organism>
<sequence length="243" mass="25674">MPPADDPSLLPPFDPARAVAAREQLGLTLGQVAWAVAAYRGEPLHPAVLQEWEAGTAVPDGGQVKALAAALWCSPVALVGEPATLAQCRTVAGLSPGETAAELGMTRSRWEEAERRNRWQGTEAQTGALLRVLRPPPACFVAACGRTAQLRALLREAVTSWWPHYVTSVTRVVPLDPGAVRGALEQLYLAYQRLENAGGASPRAAAAAEARAAAFLDHIDLYLWQELRSPSGPTPPGPGGATP</sequence>
<dbReference type="EMBL" id="BMVX01000001">
    <property type="protein sequence ID" value="GGZ46281.1"/>
    <property type="molecule type" value="Genomic_DNA"/>
</dbReference>
<dbReference type="OrthoDB" id="4178291at2"/>
<evidence type="ECO:0000313" key="3">
    <source>
        <dbReference type="Proteomes" id="UP000326831"/>
    </source>
</evidence>
<name>A0A5P2UDE4_9ACTN</name>
<reference evidence="2 3" key="2">
    <citation type="submission" date="2017-09" db="EMBL/GenBank/DDBJ databases">
        <authorList>
            <person name="Lee N."/>
            <person name="Cho B.-K."/>
        </authorList>
    </citation>
    <scope>NUCLEOTIDE SEQUENCE [LARGE SCALE GENOMIC DNA]</scope>
    <source>
        <strain evidence="2 3">ATCC 27467</strain>
    </source>
</reference>
<dbReference type="Proteomes" id="UP000634660">
    <property type="component" value="Unassembled WGS sequence"/>
</dbReference>
<dbReference type="EMBL" id="CP023701">
    <property type="protein sequence ID" value="QEU77296.1"/>
    <property type="molecule type" value="Genomic_DNA"/>
</dbReference>
<evidence type="ECO:0000313" key="1">
    <source>
        <dbReference type="EMBL" id="GGZ46281.1"/>
    </source>
</evidence>
<dbReference type="GO" id="GO:0003677">
    <property type="term" value="F:DNA binding"/>
    <property type="evidence" value="ECO:0007669"/>
    <property type="project" value="UniProtKB-KW"/>
</dbReference>
<dbReference type="InterPro" id="IPR010982">
    <property type="entry name" value="Lambda_DNA-bd_dom_sf"/>
</dbReference>
<dbReference type="RefSeq" id="WP_150516395.1">
    <property type="nucleotide sequence ID" value="NZ_BMVX01000001.1"/>
</dbReference>
<dbReference type="Proteomes" id="UP000326831">
    <property type="component" value="Chromosome"/>
</dbReference>
<evidence type="ECO:0000313" key="2">
    <source>
        <dbReference type="EMBL" id="QEU77296.1"/>
    </source>
</evidence>
<reference evidence="1" key="3">
    <citation type="submission" date="2020-09" db="EMBL/GenBank/DDBJ databases">
        <authorList>
            <person name="Sun Q."/>
            <person name="Ohkuma M."/>
        </authorList>
    </citation>
    <scope>NUCLEOTIDE SEQUENCE</scope>
    <source>
        <strain evidence="1">JCM 4834</strain>
    </source>
</reference>
<dbReference type="InterPro" id="IPR001387">
    <property type="entry name" value="Cro/C1-type_HTH"/>
</dbReference>
<gene>
    <name evidence="2" type="ORF">CP968_02430</name>
    <name evidence="1" type="ORF">GCM10010371_01750</name>
</gene>
<proteinExistence type="predicted"/>
<protein>
    <submittedName>
        <fullName evidence="1">DNA-binding protein</fullName>
    </submittedName>
    <submittedName>
        <fullName evidence="2">XRE family transcriptional regulator</fullName>
    </submittedName>
</protein>
<dbReference type="AlphaFoldDB" id="A0A5P2UDE4"/>
<keyword evidence="1" id="KW-0238">DNA-binding</keyword>
<dbReference type="CDD" id="cd00093">
    <property type="entry name" value="HTH_XRE"/>
    <property type="match status" value="1"/>
</dbReference>
<reference evidence="1" key="1">
    <citation type="journal article" date="2014" name="Int. J. Syst. Evol. Microbiol.">
        <title>Complete genome sequence of Corynebacterium casei LMG S-19264T (=DSM 44701T), isolated from a smear-ripened cheese.</title>
        <authorList>
            <consortium name="US DOE Joint Genome Institute (JGI-PGF)"/>
            <person name="Walter F."/>
            <person name="Albersmeier A."/>
            <person name="Kalinowski J."/>
            <person name="Ruckert C."/>
        </authorList>
    </citation>
    <scope>NUCLEOTIDE SEQUENCE</scope>
    <source>
        <strain evidence="1">JCM 4834</strain>
    </source>
</reference>
<dbReference type="KEGG" id="ssub:CP968_02430"/>